<evidence type="ECO:0000256" key="2">
    <source>
        <dbReference type="ARBA" id="ARBA00023015"/>
    </source>
</evidence>
<keyword evidence="7" id="KW-1185">Reference proteome</keyword>
<dbReference type="EMBL" id="FOEG01000015">
    <property type="protein sequence ID" value="SEP18572.1"/>
    <property type="molecule type" value="Genomic_DNA"/>
</dbReference>
<dbReference type="SUPFAM" id="SSF53850">
    <property type="entry name" value="Periplasmic binding protein-like II"/>
    <property type="match status" value="1"/>
</dbReference>
<dbReference type="FunFam" id="1.10.10.10:FF:000001">
    <property type="entry name" value="LysR family transcriptional regulator"/>
    <property type="match status" value="1"/>
</dbReference>
<dbReference type="InterPro" id="IPR000847">
    <property type="entry name" value="LysR_HTH_N"/>
</dbReference>
<evidence type="ECO:0000256" key="3">
    <source>
        <dbReference type="ARBA" id="ARBA00023125"/>
    </source>
</evidence>
<dbReference type="Gene3D" id="3.40.190.290">
    <property type="match status" value="1"/>
</dbReference>
<dbReference type="InterPro" id="IPR005119">
    <property type="entry name" value="LysR_subst-bd"/>
</dbReference>
<sequence length="313" mass="33614">MPRKMRAGEFAELRAFAAVATARSFRRAALELGLDPSTLSHAVRALEKRLSTRLLHRTTRSVAPTEAGERLLARLSPALSSLESALEEALAPGDTPSGTVRLVAPRLAIQTLITPIIEGLARDYPHVILDVITDEQPGDIVRSGFDLAIKLGETVERDMVSVPLMPRFTTAVVGSPAYFAEHPPPITPHDLAEHRCIGCHSGPNGSLYRWEFEKDGTAVVMDVTGPLSTDDPDLMMSAALAGIGLWHGVEELARQAVAEGRLVRVLADWSPTYPGFHLCYAAGVALAPPARAVVDALKAEARINVSNATGVNW</sequence>
<reference evidence="6 7" key="1">
    <citation type="submission" date="2016-10" db="EMBL/GenBank/DDBJ databases">
        <authorList>
            <person name="de Groot N.N."/>
        </authorList>
    </citation>
    <scope>NUCLEOTIDE SEQUENCE [LARGE SCALE GENOMIC DNA]</scope>
    <source>
        <strain evidence="6 7">CGMCC 1.6291</strain>
    </source>
</reference>
<dbReference type="GO" id="GO:0003700">
    <property type="term" value="F:DNA-binding transcription factor activity"/>
    <property type="evidence" value="ECO:0007669"/>
    <property type="project" value="InterPro"/>
</dbReference>
<dbReference type="RefSeq" id="WP_216110948.1">
    <property type="nucleotide sequence ID" value="NZ_FOEG01000015.1"/>
</dbReference>
<dbReference type="GO" id="GO:0043565">
    <property type="term" value="F:sequence-specific DNA binding"/>
    <property type="evidence" value="ECO:0007669"/>
    <property type="project" value="TreeGrafter"/>
</dbReference>
<keyword evidence="4" id="KW-0804">Transcription</keyword>
<dbReference type="Gene3D" id="1.10.10.10">
    <property type="entry name" value="Winged helix-like DNA-binding domain superfamily/Winged helix DNA-binding domain"/>
    <property type="match status" value="1"/>
</dbReference>
<accession>A0A1H8VT21</accession>
<feature type="domain" description="HTH lysR-type" evidence="5">
    <location>
        <begin position="9"/>
        <end position="65"/>
    </location>
</feature>
<gene>
    <name evidence="6" type="ORF">SAMN04488052_11520</name>
</gene>
<evidence type="ECO:0000313" key="6">
    <source>
        <dbReference type="EMBL" id="SEP18572.1"/>
    </source>
</evidence>
<dbReference type="InterPro" id="IPR036390">
    <property type="entry name" value="WH_DNA-bd_sf"/>
</dbReference>
<evidence type="ECO:0000256" key="4">
    <source>
        <dbReference type="ARBA" id="ARBA00023163"/>
    </source>
</evidence>
<dbReference type="Pfam" id="PF03466">
    <property type="entry name" value="LysR_substrate"/>
    <property type="match status" value="1"/>
</dbReference>
<keyword evidence="2" id="KW-0805">Transcription regulation</keyword>
<dbReference type="STRING" id="406100.SAMN04488052_11520"/>
<dbReference type="InterPro" id="IPR058163">
    <property type="entry name" value="LysR-type_TF_proteobact-type"/>
</dbReference>
<evidence type="ECO:0000313" key="7">
    <source>
        <dbReference type="Proteomes" id="UP000199657"/>
    </source>
</evidence>
<name>A0A1H8VT21_9GAMM</name>
<dbReference type="PANTHER" id="PTHR30537:SF1">
    <property type="entry name" value="HTH-TYPE TRANSCRIPTIONAL REGULATOR PGRR"/>
    <property type="match status" value="1"/>
</dbReference>
<dbReference type="AlphaFoldDB" id="A0A1H8VT21"/>
<keyword evidence="3 6" id="KW-0238">DNA-binding</keyword>
<dbReference type="Pfam" id="PF00126">
    <property type="entry name" value="HTH_1"/>
    <property type="match status" value="1"/>
</dbReference>
<dbReference type="SUPFAM" id="SSF46785">
    <property type="entry name" value="Winged helix' DNA-binding domain"/>
    <property type="match status" value="1"/>
</dbReference>
<comment type="similarity">
    <text evidence="1">Belongs to the LysR transcriptional regulatory family.</text>
</comment>
<dbReference type="Proteomes" id="UP000199657">
    <property type="component" value="Unassembled WGS sequence"/>
</dbReference>
<dbReference type="GO" id="GO:0006351">
    <property type="term" value="P:DNA-templated transcription"/>
    <property type="evidence" value="ECO:0007669"/>
    <property type="project" value="TreeGrafter"/>
</dbReference>
<evidence type="ECO:0000256" key="1">
    <source>
        <dbReference type="ARBA" id="ARBA00009437"/>
    </source>
</evidence>
<proteinExistence type="inferred from homology"/>
<protein>
    <submittedName>
        <fullName evidence="6">DNA-binding transcriptional regulator, LysR family</fullName>
    </submittedName>
</protein>
<dbReference type="PROSITE" id="PS50931">
    <property type="entry name" value="HTH_LYSR"/>
    <property type="match status" value="1"/>
</dbReference>
<dbReference type="InterPro" id="IPR036388">
    <property type="entry name" value="WH-like_DNA-bd_sf"/>
</dbReference>
<dbReference type="PANTHER" id="PTHR30537">
    <property type="entry name" value="HTH-TYPE TRANSCRIPTIONAL REGULATOR"/>
    <property type="match status" value="1"/>
</dbReference>
<organism evidence="6 7">
    <name type="scientific">Aquisalimonas asiatica</name>
    <dbReference type="NCBI Taxonomy" id="406100"/>
    <lineage>
        <taxon>Bacteria</taxon>
        <taxon>Pseudomonadati</taxon>
        <taxon>Pseudomonadota</taxon>
        <taxon>Gammaproteobacteria</taxon>
        <taxon>Chromatiales</taxon>
        <taxon>Ectothiorhodospiraceae</taxon>
        <taxon>Aquisalimonas</taxon>
    </lineage>
</organism>
<evidence type="ECO:0000259" key="5">
    <source>
        <dbReference type="PROSITE" id="PS50931"/>
    </source>
</evidence>